<dbReference type="Proteomes" id="UP000515561">
    <property type="component" value="Chromosome"/>
</dbReference>
<name>A0A6S6QZG9_9FIRM</name>
<dbReference type="PANTHER" id="PTHR43649">
    <property type="entry name" value="ARABINOSE-BINDING PROTEIN-RELATED"/>
    <property type="match status" value="1"/>
</dbReference>
<dbReference type="Gene3D" id="3.40.190.10">
    <property type="entry name" value="Periplasmic binding protein-like II"/>
    <property type="match status" value="1"/>
</dbReference>
<protein>
    <submittedName>
        <fullName evidence="1">Sugar ABC transporter substrate-binding protein</fullName>
    </submittedName>
</protein>
<dbReference type="SUPFAM" id="SSF53850">
    <property type="entry name" value="Periplasmic binding protein-like II"/>
    <property type="match status" value="1"/>
</dbReference>
<dbReference type="KEGG" id="acel:acsn021_27350"/>
<evidence type="ECO:0000313" key="2">
    <source>
        <dbReference type="Proteomes" id="UP000515561"/>
    </source>
</evidence>
<dbReference type="AlphaFoldDB" id="A0A6S6QZG9"/>
<evidence type="ECO:0000313" key="1">
    <source>
        <dbReference type="EMBL" id="BCJ95166.1"/>
    </source>
</evidence>
<organism evidence="1 2">
    <name type="scientific">Anaerocolumna cellulosilytica</name>
    <dbReference type="NCBI Taxonomy" id="433286"/>
    <lineage>
        <taxon>Bacteria</taxon>
        <taxon>Bacillati</taxon>
        <taxon>Bacillota</taxon>
        <taxon>Clostridia</taxon>
        <taxon>Lachnospirales</taxon>
        <taxon>Lachnospiraceae</taxon>
        <taxon>Anaerocolumna</taxon>
    </lineage>
</organism>
<dbReference type="PROSITE" id="PS51257">
    <property type="entry name" value="PROKAR_LIPOPROTEIN"/>
    <property type="match status" value="1"/>
</dbReference>
<dbReference type="InterPro" id="IPR050490">
    <property type="entry name" value="Bact_solute-bd_prot1"/>
</dbReference>
<proteinExistence type="predicted"/>
<dbReference type="InterPro" id="IPR006059">
    <property type="entry name" value="SBP"/>
</dbReference>
<reference evidence="1 2" key="1">
    <citation type="journal article" date="2016" name="Int. J. Syst. Evol. Microbiol.">
        <title>Descriptions of Anaerotaenia torta gen. nov., sp. nov. and Anaerocolumna cellulosilytica gen. nov., sp. nov. isolated from a methanogenic reactor of cattle waste.</title>
        <authorList>
            <person name="Uek A."/>
            <person name="Ohtaki Y."/>
            <person name="Kaku N."/>
            <person name="Ueki K."/>
        </authorList>
    </citation>
    <scope>NUCLEOTIDE SEQUENCE [LARGE SCALE GENOMIC DNA]</scope>
    <source>
        <strain evidence="1 2">SN021</strain>
    </source>
</reference>
<dbReference type="EMBL" id="AP023367">
    <property type="protein sequence ID" value="BCJ95166.1"/>
    <property type="molecule type" value="Genomic_DNA"/>
</dbReference>
<gene>
    <name evidence="1" type="ORF">acsn021_27350</name>
</gene>
<keyword evidence="2" id="KW-1185">Reference proteome</keyword>
<dbReference type="CDD" id="cd13585">
    <property type="entry name" value="PBP2_TMBP_like"/>
    <property type="match status" value="1"/>
</dbReference>
<dbReference type="RefSeq" id="WP_184095752.1">
    <property type="nucleotide sequence ID" value="NZ_AP023367.1"/>
</dbReference>
<accession>A0A6S6QZG9</accession>
<sequence>MKRRICIILVFVLLLTALAGCSNNKGKTTGGSAAPTSGGDNSTNEPITLKWSVWDINSTTYYQPLIDTYEAAHENVKIEMVDLGSADYMTVLATELTGNDSDIDIATIKDIPGYATLVEKNALEPLNSYIKTAGIDVSVYGGITNQIIINDRLYALPFRSDFWVLFYNKEIFDAAGVDYPTNDMTFEQYDELARKVTNTTLGAQGYGAHYHTWRSAVQLFGILDGKNSIVGGNYDFLKPYYELVLKQQEDQVVQDYATLKTSSLHYSGAFAQGNVAMMNMGTWFIPTLIEKIDSGEYTDISKWGLAKYPHAEGVEPGSTLATITSLAVTTASKHKEAAFDFLEFITSSEGAKVIASTGTIPAIKTEAVIESISSMEGFPEDEGSAEALQTANTYLEMPVHVNSSEIETILNTAHDNIMSGNATIEEGIEYMNTEVGKLLQ</sequence>
<dbReference type="PANTHER" id="PTHR43649:SF12">
    <property type="entry name" value="DIACETYLCHITOBIOSE BINDING PROTEIN DASA"/>
    <property type="match status" value="1"/>
</dbReference>
<dbReference type="Pfam" id="PF01547">
    <property type="entry name" value="SBP_bac_1"/>
    <property type="match status" value="1"/>
</dbReference>